<proteinExistence type="predicted"/>
<name>A0A1I6U7G8_9SPHI</name>
<reference evidence="2 3" key="1">
    <citation type="submission" date="2016-10" db="EMBL/GenBank/DDBJ databases">
        <authorList>
            <person name="de Groot N.N."/>
        </authorList>
    </citation>
    <scope>NUCLEOTIDE SEQUENCE [LARGE SCALE GENOMIC DNA]</scope>
    <source>
        <strain evidence="2 3">DSM 22789</strain>
    </source>
</reference>
<dbReference type="EMBL" id="FOZZ01000008">
    <property type="protein sequence ID" value="SFS97393.1"/>
    <property type="molecule type" value="Genomic_DNA"/>
</dbReference>
<keyword evidence="3" id="KW-1185">Reference proteome</keyword>
<dbReference type="PANTHER" id="PTHR32309:SF31">
    <property type="entry name" value="CAPSULAR EXOPOLYSACCHARIDE FAMILY"/>
    <property type="match status" value="1"/>
</dbReference>
<evidence type="ECO:0000313" key="3">
    <source>
        <dbReference type="Proteomes" id="UP000198785"/>
    </source>
</evidence>
<dbReference type="OrthoDB" id="745212at2"/>
<evidence type="ECO:0008006" key="4">
    <source>
        <dbReference type="Google" id="ProtNLM"/>
    </source>
</evidence>
<sequence length="357" mass="39807">MENNKVINSDEISLKEVVLTARAALYYVFKYWYILLIVGGIGYGIGYLYEGQKKKMYTATTTFVLESNTSPKGNMSGLSAFLGGGGGTGSVNLFQGESLMELYKSRTILEEVLLSPMEDDSTTLLIQKLFSINEKLEEKLTETNRDLLEDTQFLLFPSPERQRQRDSIMNGAVNVAKGYFSVSYPNPKASMLQVNVSAEDEVFARSFNQQIVDKVNTLYMEIKGGKSYENVRILQHKADSVHRVLLSAISRVAASTDQTPNLNPTRGALRQVPVQDAQVKVEASRSLYAEFSRNLEMARLSLDQEVPLIKIIDEARYPLNVTNPNKNKIGILGAIGGVLLTGLLLTMVYVFKQIMKD</sequence>
<evidence type="ECO:0000313" key="2">
    <source>
        <dbReference type="EMBL" id="SFS97393.1"/>
    </source>
</evidence>
<accession>A0A1I6U7G8</accession>
<organism evidence="2 3">
    <name type="scientific">Sphingobacterium wenxiniae</name>
    <dbReference type="NCBI Taxonomy" id="683125"/>
    <lineage>
        <taxon>Bacteria</taxon>
        <taxon>Pseudomonadati</taxon>
        <taxon>Bacteroidota</taxon>
        <taxon>Sphingobacteriia</taxon>
        <taxon>Sphingobacteriales</taxon>
        <taxon>Sphingobacteriaceae</taxon>
        <taxon>Sphingobacterium</taxon>
    </lineage>
</organism>
<protein>
    <recommendedName>
        <fullName evidence="4">Chain length determinant protein</fullName>
    </recommendedName>
</protein>
<dbReference type="InterPro" id="IPR050445">
    <property type="entry name" value="Bact_polysacc_biosynth/exp"/>
</dbReference>
<dbReference type="RefSeq" id="WP_093366213.1">
    <property type="nucleotide sequence ID" value="NZ_FOZZ01000008.1"/>
</dbReference>
<gene>
    <name evidence="2" type="ORF">SAMN05660206_10837</name>
</gene>
<feature type="transmembrane region" description="Helical" evidence="1">
    <location>
        <begin position="31"/>
        <end position="49"/>
    </location>
</feature>
<evidence type="ECO:0000256" key="1">
    <source>
        <dbReference type="SAM" id="Phobius"/>
    </source>
</evidence>
<dbReference type="STRING" id="683125.SAMN05660206_10837"/>
<dbReference type="AlphaFoldDB" id="A0A1I6U7G8"/>
<keyword evidence="1" id="KW-0472">Membrane</keyword>
<dbReference type="PANTHER" id="PTHR32309">
    <property type="entry name" value="TYROSINE-PROTEIN KINASE"/>
    <property type="match status" value="1"/>
</dbReference>
<keyword evidence="1" id="KW-1133">Transmembrane helix</keyword>
<feature type="transmembrane region" description="Helical" evidence="1">
    <location>
        <begin position="329"/>
        <end position="351"/>
    </location>
</feature>
<dbReference type="Proteomes" id="UP000198785">
    <property type="component" value="Unassembled WGS sequence"/>
</dbReference>
<keyword evidence="1" id="KW-0812">Transmembrane</keyword>